<keyword evidence="3" id="KW-1185">Reference proteome</keyword>
<reference evidence="2 3" key="1">
    <citation type="submission" date="2019-03" db="EMBL/GenBank/DDBJ databases">
        <title>Genomic Encyclopedia of Type Strains, Phase III (KMG-III): the genomes of soil and plant-associated and newly described type strains.</title>
        <authorList>
            <person name="Whitman W."/>
        </authorList>
    </citation>
    <scope>NUCLEOTIDE SEQUENCE [LARGE SCALE GENOMIC DNA]</scope>
    <source>
        <strain evidence="2 3">CECT 8446</strain>
    </source>
</reference>
<dbReference type="AlphaFoldDB" id="A0A4R6T985"/>
<evidence type="ECO:0000313" key="2">
    <source>
        <dbReference type="EMBL" id="TDQ17447.1"/>
    </source>
</evidence>
<keyword evidence="1" id="KW-0472">Membrane</keyword>
<proteinExistence type="predicted"/>
<evidence type="ECO:0000256" key="1">
    <source>
        <dbReference type="SAM" id="Phobius"/>
    </source>
</evidence>
<protein>
    <submittedName>
        <fullName evidence="2">Uncharacterized protein</fullName>
    </submittedName>
</protein>
<organism evidence="2 3">
    <name type="scientific">Algoriphagus boseongensis</name>
    <dbReference type="NCBI Taxonomy" id="1442587"/>
    <lineage>
        <taxon>Bacteria</taxon>
        <taxon>Pseudomonadati</taxon>
        <taxon>Bacteroidota</taxon>
        <taxon>Cytophagia</taxon>
        <taxon>Cytophagales</taxon>
        <taxon>Cyclobacteriaceae</taxon>
        <taxon>Algoriphagus</taxon>
    </lineage>
</organism>
<name>A0A4R6T985_9BACT</name>
<feature type="transmembrane region" description="Helical" evidence="1">
    <location>
        <begin position="42"/>
        <end position="66"/>
    </location>
</feature>
<comment type="caution">
    <text evidence="2">The sequence shown here is derived from an EMBL/GenBank/DDBJ whole genome shotgun (WGS) entry which is preliminary data.</text>
</comment>
<accession>A0A4R6T985</accession>
<evidence type="ECO:0000313" key="3">
    <source>
        <dbReference type="Proteomes" id="UP000294535"/>
    </source>
</evidence>
<keyword evidence="1" id="KW-0812">Transmembrane</keyword>
<gene>
    <name evidence="2" type="ORF">DFQ04_2101</name>
</gene>
<dbReference type="EMBL" id="SNYF01000006">
    <property type="protein sequence ID" value="TDQ17447.1"/>
    <property type="molecule type" value="Genomic_DNA"/>
</dbReference>
<sequence>MKFIILGLGILVFGVSFLIYLKKENSIMEKDPMGRVAKMKGYVGAVGAILLGLSMIIKGTAVFRLFE</sequence>
<dbReference type="RefSeq" id="WP_133555495.1">
    <property type="nucleotide sequence ID" value="NZ_SNYF01000006.1"/>
</dbReference>
<keyword evidence="1" id="KW-1133">Transmembrane helix</keyword>
<dbReference type="Proteomes" id="UP000294535">
    <property type="component" value="Unassembled WGS sequence"/>
</dbReference>